<dbReference type="Proteomes" id="UP001212841">
    <property type="component" value="Unassembled WGS sequence"/>
</dbReference>
<dbReference type="AlphaFoldDB" id="A0AAD5SF18"/>
<sequence>MARTKKKKPGQARVTKNIPQPPKRRVKLSEQALIAAVQIWSTAHHEFLSLIATLKTPPTKTDYAFQPQWRHLIPFLTDKHSKRHLKKEVDTRPPPKNAPPISRAVKKSAKYLRKIGHQIRALNLSHTDEKILATLVTRDFCQDATRRAGWLTLVSKDVDAWIESKTCRFDLDIMAVYLSEELHALEGPDTGWSSTAERASGEDVIGGHGRADSDAEMEGSDDEGSEYDVQIE</sequence>
<feature type="region of interest" description="Disordered" evidence="1">
    <location>
        <begin position="1"/>
        <end position="22"/>
    </location>
</feature>
<organism evidence="2 3">
    <name type="scientific">Rhizophlyctis rosea</name>
    <dbReference type="NCBI Taxonomy" id="64517"/>
    <lineage>
        <taxon>Eukaryota</taxon>
        <taxon>Fungi</taxon>
        <taxon>Fungi incertae sedis</taxon>
        <taxon>Chytridiomycota</taxon>
        <taxon>Chytridiomycota incertae sedis</taxon>
        <taxon>Chytridiomycetes</taxon>
        <taxon>Rhizophlyctidales</taxon>
        <taxon>Rhizophlyctidaceae</taxon>
        <taxon>Rhizophlyctis</taxon>
    </lineage>
</organism>
<reference evidence="2" key="1">
    <citation type="submission" date="2020-05" db="EMBL/GenBank/DDBJ databases">
        <title>Phylogenomic resolution of chytrid fungi.</title>
        <authorList>
            <person name="Stajich J.E."/>
            <person name="Amses K."/>
            <person name="Simmons R."/>
            <person name="Seto K."/>
            <person name="Myers J."/>
            <person name="Bonds A."/>
            <person name="Quandt C.A."/>
            <person name="Barry K."/>
            <person name="Liu P."/>
            <person name="Grigoriev I."/>
            <person name="Longcore J.E."/>
            <person name="James T.Y."/>
        </authorList>
    </citation>
    <scope>NUCLEOTIDE SEQUENCE</scope>
    <source>
        <strain evidence="2">JEL0318</strain>
    </source>
</reference>
<comment type="caution">
    <text evidence="2">The sequence shown here is derived from an EMBL/GenBank/DDBJ whole genome shotgun (WGS) entry which is preliminary data.</text>
</comment>
<name>A0AAD5SF18_9FUNG</name>
<feature type="compositionally biased region" description="Acidic residues" evidence="1">
    <location>
        <begin position="214"/>
        <end position="232"/>
    </location>
</feature>
<dbReference type="EMBL" id="JADGJD010000247">
    <property type="protein sequence ID" value="KAJ3052989.1"/>
    <property type="molecule type" value="Genomic_DNA"/>
</dbReference>
<feature type="compositionally biased region" description="Basic residues" evidence="1">
    <location>
        <begin position="1"/>
        <end position="10"/>
    </location>
</feature>
<proteinExistence type="predicted"/>
<feature type="region of interest" description="Disordered" evidence="1">
    <location>
        <begin position="188"/>
        <end position="232"/>
    </location>
</feature>
<protein>
    <submittedName>
        <fullName evidence="2">Uncharacterized protein</fullName>
    </submittedName>
</protein>
<feature type="region of interest" description="Disordered" evidence="1">
    <location>
        <begin position="83"/>
        <end position="102"/>
    </location>
</feature>
<gene>
    <name evidence="2" type="ORF">HK097_005255</name>
</gene>
<accession>A0AAD5SF18</accession>
<evidence type="ECO:0000313" key="3">
    <source>
        <dbReference type="Proteomes" id="UP001212841"/>
    </source>
</evidence>
<evidence type="ECO:0000313" key="2">
    <source>
        <dbReference type="EMBL" id="KAJ3052989.1"/>
    </source>
</evidence>
<evidence type="ECO:0000256" key="1">
    <source>
        <dbReference type="SAM" id="MobiDB-lite"/>
    </source>
</evidence>
<keyword evidence="3" id="KW-1185">Reference proteome</keyword>